<evidence type="ECO:0000259" key="2">
    <source>
        <dbReference type="Pfam" id="PF08646"/>
    </source>
</evidence>
<evidence type="ECO:0000256" key="1">
    <source>
        <dbReference type="SAM" id="MobiDB-lite"/>
    </source>
</evidence>
<dbReference type="PANTHER" id="PTHR47165">
    <property type="entry name" value="OS03G0429900 PROTEIN"/>
    <property type="match status" value="1"/>
</dbReference>
<protein>
    <recommendedName>
        <fullName evidence="2">Replication factor A C-terminal domain-containing protein</fullName>
    </recommendedName>
</protein>
<dbReference type="AlphaFoldDB" id="A0AAD5Z7D4"/>
<dbReference type="PANTHER" id="PTHR47165:SF4">
    <property type="entry name" value="OS03G0429900 PROTEIN"/>
    <property type="match status" value="1"/>
</dbReference>
<feature type="domain" description="Replication factor A C-terminal" evidence="2">
    <location>
        <begin position="197"/>
        <end position="301"/>
    </location>
</feature>
<evidence type="ECO:0000313" key="3">
    <source>
        <dbReference type="EMBL" id="KAJ3688220.1"/>
    </source>
</evidence>
<sequence length="400" mass="44805">MGEKIQGTIPVPDYQRVSNIFSEENVCEISRFTVEGSTIDYQVIKHAYMLCLTRQTLITALPPNLYDIPRNYFQFGSFDDLGVRITHLKPVTDVIARLVGFGDVFEKNTGPQPARVQGMYLTDNRGKIVEVALWGDYINRFNIPELFERSKQGPMIIACNSLQLKYWRGVYGLKTYSGTRFFMDPSIKEIADYLAVKLTQNNTGTWCGNCNVRRMNAFPWFRIRVQIVDHTSSAQFVLLGRLGEAAVGMTAQALATFQQQGNNKPDHLMAIVGKKYLFTVAGKQRTGSQENRTYTVLNMLEVPPEMLALLPRPVLDTEVGDLLATSETLEEDSLDTPAKASVLATTSPDIPAGNLLTNPSAPGGTATLEDDRKDVRGKRYLKEHMKNPISFFHNPLSTYC</sequence>
<gene>
    <name evidence="3" type="ORF">LUZ61_017384</name>
</gene>
<dbReference type="Gene3D" id="2.40.50.140">
    <property type="entry name" value="Nucleic acid-binding proteins"/>
    <property type="match status" value="3"/>
</dbReference>
<feature type="region of interest" description="Disordered" evidence="1">
    <location>
        <begin position="346"/>
        <end position="372"/>
    </location>
</feature>
<reference evidence="3 4" key="1">
    <citation type="journal article" date="2022" name="Cell">
        <title>Repeat-based holocentromeres influence genome architecture and karyotype evolution.</title>
        <authorList>
            <person name="Hofstatter P.G."/>
            <person name="Thangavel G."/>
            <person name="Lux T."/>
            <person name="Neumann P."/>
            <person name="Vondrak T."/>
            <person name="Novak P."/>
            <person name="Zhang M."/>
            <person name="Costa L."/>
            <person name="Castellani M."/>
            <person name="Scott A."/>
            <person name="Toegelov H."/>
            <person name="Fuchs J."/>
            <person name="Mata-Sucre Y."/>
            <person name="Dias Y."/>
            <person name="Vanzela A.L.L."/>
            <person name="Huettel B."/>
            <person name="Almeida C.C.S."/>
            <person name="Simkova H."/>
            <person name="Souza G."/>
            <person name="Pedrosa-Harand A."/>
            <person name="Macas J."/>
            <person name="Mayer K.F.X."/>
            <person name="Houben A."/>
            <person name="Marques A."/>
        </authorList>
    </citation>
    <scope>NUCLEOTIDE SEQUENCE [LARGE SCALE GENOMIC DNA]</scope>
    <source>
        <strain evidence="3">RhyTen1mFocal</strain>
    </source>
</reference>
<evidence type="ECO:0000313" key="4">
    <source>
        <dbReference type="Proteomes" id="UP001210211"/>
    </source>
</evidence>
<organism evidence="3 4">
    <name type="scientific">Rhynchospora tenuis</name>
    <dbReference type="NCBI Taxonomy" id="198213"/>
    <lineage>
        <taxon>Eukaryota</taxon>
        <taxon>Viridiplantae</taxon>
        <taxon>Streptophyta</taxon>
        <taxon>Embryophyta</taxon>
        <taxon>Tracheophyta</taxon>
        <taxon>Spermatophyta</taxon>
        <taxon>Magnoliopsida</taxon>
        <taxon>Liliopsida</taxon>
        <taxon>Poales</taxon>
        <taxon>Cyperaceae</taxon>
        <taxon>Cyperoideae</taxon>
        <taxon>Rhynchosporeae</taxon>
        <taxon>Rhynchospora</taxon>
    </lineage>
</organism>
<dbReference type="InterPro" id="IPR012340">
    <property type="entry name" value="NA-bd_OB-fold"/>
</dbReference>
<dbReference type="Proteomes" id="UP001210211">
    <property type="component" value="Unassembled WGS sequence"/>
</dbReference>
<dbReference type="InterPro" id="IPR013955">
    <property type="entry name" value="Rep_factor-A_C"/>
</dbReference>
<name>A0AAD5Z7D4_9POAL</name>
<dbReference type="Pfam" id="PF08646">
    <property type="entry name" value="Rep_fac-A_C"/>
    <property type="match status" value="1"/>
</dbReference>
<dbReference type="SUPFAM" id="SSF50249">
    <property type="entry name" value="Nucleic acid-binding proteins"/>
    <property type="match status" value="2"/>
</dbReference>
<keyword evidence="4" id="KW-1185">Reference proteome</keyword>
<dbReference type="EMBL" id="JAMRDG010000002">
    <property type="protein sequence ID" value="KAJ3688220.1"/>
    <property type="molecule type" value="Genomic_DNA"/>
</dbReference>
<accession>A0AAD5Z7D4</accession>
<proteinExistence type="predicted"/>
<comment type="caution">
    <text evidence="3">The sequence shown here is derived from an EMBL/GenBank/DDBJ whole genome shotgun (WGS) entry which is preliminary data.</text>
</comment>